<sequence>MKQAKSQVKRGSAGTKRLAAVAGAPGEVRVISGKWRGRKLTVLDADGLRPTTDRVKETLFNWLMHDINGATVLDCFAGSGSLAIEALSRFAASATLVERDASLARHLIQNLQKLQCDNARVLNQDCLNLLTTSTAQQYDIVFIDPPFRHNLAVSCCQALEQKQWLTANALIYLETEKELQLNALPANWRLLKEKIAGQLAYRLYQRSS</sequence>
<comment type="catalytic activity">
    <reaction evidence="7 8">
        <text>guanosine(966) in 16S rRNA + S-adenosyl-L-methionine = N(2)-methylguanosine(966) in 16S rRNA + S-adenosyl-L-homocysteine + H(+)</text>
        <dbReference type="Rhea" id="RHEA:23548"/>
        <dbReference type="Rhea" id="RHEA-COMP:10211"/>
        <dbReference type="Rhea" id="RHEA-COMP:10212"/>
        <dbReference type="ChEBI" id="CHEBI:15378"/>
        <dbReference type="ChEBI" id="CHEBI:57856"/>
        <dbReference type="ChEBI" id="CHEBI:59789"/>
        <dbReference type="ChEBI" id="CHEBI:74269"/>
        <dbReference type="ChEBI" id="CHEBI:74481"/>
        <dbReference type="EC" id="2.1.1.171"/>
    </reaction>
</comment>
<accession>A0A486XNW4</accession>
<comment type="function">
    <text evidence="1 8">Specifically methylates the guanine in position 966 of 16S rRNA in the assembled 30S particle.</text>
</comment>
<keyword evidence="8" id="KW-0949">S-adenosyl-L-methionine</keyword>
<evidence type="ECO:0000256" key="3">
    <source>
        <dbReference type="ARBA" id="ARBA00012141"/>
    </source>
</evidence>
<dbReference type="Gene3D" id="3.40.50.150">
    <property type="entry name" value="Vaccinia Virus protein VP39"/>
    <property type="match status" value="1"/>
</dbReference>
<dbReference type="InterPro" id="IPR004398">
    <property type="entry name" value="RNA_MeTrfase_RsmD"/>
</dbReference>
<evidence type="ECO:0000313" key="9">
    <source>
        <dbReference type="EMBL" id="VHO03087.1"/>
    </source>
</evidence>
<dbReference type="CDD" id="cd02440">
    <property type="entry name" value="AdoMet_MTases"/>
    <property type="match status" value="1"/>
</dbReference>
<protein>
    <recommendedName>
        <fullName evidence="4 8">Ribosomal RNA small subunit methyltransferase D</fullName>
        <ecNumber evidence="3 8">2.1.1.171</ecNumber>
    </recommendedName>
</protein>
<dbReference type="NCBIfam" id="TIGR00095">
    <property type="entry name" value="16S rRNA (guanine(966)-N(2))-methyltransferase RsmD"/>
    <property type="match status" value="1"/>
</dbReference>
<proteinExistence type="inferred from homology"/>
<dbReference type="PROSITE" id="PS00092">
    <property type="entry name" value="N6_MTASE"/>
    <property type="match status" value="1"/>
</dbReference>
<dbReference type="InterPro" id="IPR002052">
    <property type="entry name" value="DNA_methylase_N6_adenine_CS"/>
</dbReference>
<dbReference type="EMBL" id="CAAJGR010000078">
    <property type="protein sequence ID" value="VHO03087.1"/>
    <property type="molecule type" value="Genomic_DNA"/>
</dbReference>
<reference evidence="9" key="1">
    <citation type="submission" date="2019-04" db="EMBL/GenBank/DDBJ databases">
        <authorList>
            <person name="Brambilla D."/>
        </authorList>
    </citation>
    <scope>NUCLEOTIDE SEQUENCE</scope>
    <source>
        <strain evidence="9">BAL1</strain>
    </source>
</reference>
<dbReference type="Pfam" id="PF03602">
    <property type="entry name" value="Cons_hypoth95"/>
    <property type="match status" value="1"/>
</dbReference>
<dbReference type="PIRSF" id="PIRSF004553">
    <property type="entry name" value="CHP00095"/>
    <property type="match status" value="1"/>
</dbReference>
<comment type="similarity">
    <text evidence="2 8">Belongs to the methyltransferase superfamily. RsmD family.</text>
</comment>
<evidence type="ECO:0000256" key="5">
    <source>
        <dbReference type="ARBA" id="ARBA00022603"/>
    </source>
</evidence>
<dbReference type="AlphaFoldDB" id="A0A486XNW4"/>
<evidence type="ECO:0000256" key="4">
    <source>
        <dbReference type="ARBA" id="ARBA00013682"/>
    </source>
</evidence>
<keyword evidence="8" id="KW-0698">rRNA processing</keyword>
<name>A0A486XNW4_9GAMM</name>
<dbReference type="GO" id="GO:0052913">
    <property type="term" value="F:16S rRNA (guanine(966)-N(2))-methyltransferase activity"/>
    <property type="evidence" value="ECO:0007669"/>
    <property type="project" value="UniProtKB-EC"/>
</dbReference>
<keyword evidence="6 8" id="KW-0808">Transferase</keyword>
<evidence type="ECO:0000256" key="1">
    <source>
        <dbReference type="ARBA" id="ARBA00002649"/>
    </source>
</evidence>
<keyword evidence="5 8" id="KW-0489">Methyltransferase</keyword>
<dbReference type="InterPro" id="IPR029063">
    <property type="entry name" value="SAM-dependent_MTases_sf"/>
</dbReference>
<organism evidence="9">
    <name type="scientific">Rheinheimera sp. BAL341</name>
    <dbReference type="NCBI Taxonomy" id="1708203"/>
    <lineage>
        <taxon>Bacteria</taxon>
        <taxon>Pseudomonadati</taxon>
        <taxon>Pseudomonadota</taxon>
        <taxon>Gammaproteobacteria</taxon>
        <taxon>Chromatiales</taxon>
        <taxon>Chromatiaceae</taxon>
        <taxon>Rheinheimera</taxon>
    </lineage>
</organism>
<evidence type="ECO:0000256" key="6">
    <source>
        <dbReference type="ARBA" id="ARBA00022679"/>
    </source>
</evidence>
<evidence type="ECO:0000256" key="2">
    <source>
        <dbReference type="ARBA" id="ARBA00005269"/>
    </source>
</evidence>
<dbReference type="EC" id="2.1.1.171" evidence="3 8"/>
<dbReference type="PANTHER" id="PTHR43542:SF1">
    <property type="entry name" value="METHYLTRANSFERASE"/>
    <property type="match status" value="1"/>
</dbReference>
<gene>
    <name evidence="9" type="ORF">BAL341_1237</name>
</gene>
<dbReference type="SUPFAM" id="SSF53335">
    <property type="entry name" value="S-adenosyl-L-methionine-dependent methyltransferases"/>
    <property type="match status" value="1"/>
</dbReference>
<evidence type="ECO:0000256" key="8">
    <source>
        <dbReference type="PIRNR" id="PIRNR004553"/>
    </source>
</evidence>
<dbReference type="GO" id="GO:0003676">
    <property type="term" value="F:nucleic acid binding"/>
    <property type="evidence" value="ECO:0007669"/>
    <property type="project" value="InterPro"/>
</dbReference>
<evidence type="ECO:0000256" key="7">
    <source>
        <dbReference type="ARBA" id="ARBA00048326"/>
    </source>
</evidence>
<dbReference type="PANTHER" id="PTHR43542">
    <property type="entry name" value="METHYLTRANSFERASE"/>
    <property type="match status" value="1"/>
</dbReference>